<dbReference type="EMBL" id="MG288680">
    <property type="protein sequence ID" value="AVX34744.1"/>
    <property type="molecule type" value="Genomic_DNA"/>
</dbReference>
<organism evidence="1">
    <name type="scientific">Klebsiella pneumoniae</name>
    <dbReference type="NCBI Taxonomy" id="573"/>
    <lineage>
        <taxon>Bacteria</taxon>
        <taxon>Pseudomonadati</taxon>
        <taxon>Pseudomonadota</taxon>
        <taxon>Gammaproteobacteria</taxon>
        <taxon>Enterobacterales</taxon>
        <taxon>Enterobacteriaceae</taxon>
        <taxon>Klebsiella/Raoultella group</taxon>
        <taxon>Klebsiella</taxon>
        <taxon>Klebsiella pneumoniae complex</taxon>
    </lineage>
</organism>
<keyword evidence="1" id="KW-0614">Plasmid</keyword>
<dbReference type="AlphaFoldDB" id="A0A2R4NF08"/>
<accession>A0A2R4NF08</accession>
<proteinExistence type="predicted"/>
<name>A0A2R4NF08_KLEPN</name>
<protein>
    <submittedName>
        <fullName evidence="1">Uncharacterized protein</fullName>
    </submittedName>
</protein>
<evidence type="ECO:0000313" key="1">
    <source>
        <dbReference type="EMBL" id="AVX34744.1"/>
    </source>
</evidence>
<sequence length="43" mass="4564">MAASNRRFFGVGLGLTSWSSRRPQASLVGALRASHSGAAYRGR</sequence>
<geneLocation type="plasmid" evidence="1">
    <name>pD610-HI2</name>
</geneLocation>
<reference evidence="1" key="1">
    <citation type="submission" date="2017-10" db="EMBL/GenBank/DDBJ databases">
        <title>Complete sequence of pD610-HI2.</title>
        <authorList>
            <person name="Jiang X."/>
            <person name="Feng J."/>
            <person name="Zeng L."/>
            <person name="Zhang D."/>
            <person name="Zhan Z."/>
            <person name="Zhao Y."/>
            <person name="Luo W."/>
            <person name="Zhou D."/>
        </authorList>
    </citation>
    <scope>NUCLEOTIDE SEQUENCE</scope>
    <source>
        <strain evidence="1">D610</strain>
        <plasmid evidence="1">pD610-HI2</plasmid>
    </source>
</reference>